<dbReference type="Proteomes" id="UP000544107">
    <property type="component" value="Unassembled WGS sequence"/>
</dbReference>
<dbReference type="Gene3D" id="3.10.450.50">
    <property type="match status" value="1"/>
</dbReference>
<accession>A0A1Q9A001</accession>
<dbReference type="OrthoDB" id="6657864at2"/>
<comment type="caution">
    <text evidence="3">The sequence shown here is derived from an EMBL/GenBank/DDBJ whole genome shotgun (WGS) entry which is preliminary data.</text>
</comment>
<organism evidence="3 4">
    <name type="scientific">Allorhizobium taibaishanense</name>
    <dbReference type="NCBI Taxonomy" id="887144"/>
    <lineage>
        <taxon>Bacteria</taxon>
        <taxon>Pseudomonadati</taxon>
        <taxon>Pseudomonadota</taxon>
        <taxon>Alphaproteobacteria</taxon>
        <taxon>Hyphomicrobiales</taxon>
        <taxon>Rhizobiaceae</taxon>
        <taxon>Rhizobium/Agrobacterium group</taxon>
        <taxon>Allorhizobium</taxon>
    </lineage>
</organism>
<evidence type="ECO:0000313" key="3">
    <source>
        <dbReference type="EMBL" id="OLP47925.1"/>
    </source>
</evidence>
<dbReference type="AlphaFoldDB" id="A0A1Q9A001"/>
<name>A0A1Q9A001_9HYPH</name>
<evidence type="ECO:0000313" key="5">
    <source>
        <dbReference type="Proteomes" id="UP000544107"/>
    </source>
</evidence>
<keyword evidence="2" id="KW-0413">Isomerase</keyword>
<evidence type="ECO:0000313" key="4">
    <source>
        <dbReference type="Proteomes" id="UP000185598"/>
    </source>
</evidence>
<feature type="domain" description="SnoaL-like" evidence="1">
    <location>
        <begin position="15"/>
        <end position="120"/>
    </location>
</feature>
<reference evidence="3 4" key="1">
    <citation type="submission" date="2016-09" db="EMBL/GenBank/DDBJ databases">
        <title>Rhizobium oryziradicis sp. nov., isolated from the root of rice.</title>
        <authorList>
            <person name="Zhao J."/>
            <person name="Zhang X."/>
        </authorList>
    </citation>
    <scope>NUCLEOTIDE SEQUENCE [LARGE SCALE GENOMIC DNA]</scope>
    <source>
        <strain evidence="3 4">14971</strain>
    </source>
</reference>
<evidence type="ECO:0000259" key="1">
    <source>
        <dbReference type="Pfam" id="PF12680"/>
    </source>
</evidence>
<evidence type="ECO:0000313" key="2">
    <source>
        <dbReference type="EMBL" id="MBB4010538.1"/>
    </source>
</evidence>
<dbReference type="Proteomes" id="UP000185598">
    <property type="component" value="Unassembled WGS sequence"/>
</dbReference>
<proteinExistence type="predicted"/>
<dbReference type="SUPFAM" id="SSF54427">
    <property type="entry name" value="NTF2-like"/>
    <property type="match status" value="1"/>
</dbReference>
<dbReference type="InterPro" id="IPR032710">
    <property type="entry name" value="NTF2-like_dom_sf"/>
</dbReference>
<protein>
    <submittedName>
        <fullName evidence="2">Ketosteroid isomerase-like protein</fullName>
    </submittedName>
</protein>
<dbReference type="GO" id="GO:0016853">
    <property type="term" value="F:isomerase activity"/>
    <property type="evidence" value="ECO:0007669"/>
    <property type="project" value="UniProtKB-KW"/>
</dbReference>
<keyword evidence="4" id="KW-1185">Reference proteome</keyword>
<dbReference type="InterPro" id="IPR037401">
    <property type="entry name" value="SnoaL-like"/>
</dbReference>
<sequence length="150" mass="16962">MTEDRNQQRIAVAIDYFRKVDAGDPSIMDLLTDDIQIYFPKFGVGYGKADVGRAVQGMMSSLRKIEHDFDRMNILVSGDHVVVEGFEGGISANGTPWPVEGRSEGRYCNVFQFDGLKIKRLHIYVDPDFGSTHEERFLWQTVGMTRPGDI</sequence>
<reference evidence="2 5" key="2">
    <citation type="submission" date="2020-08" db="EMBL/GenBank/DDBJ databases">
        <title>Genomic Encyclopedia of Type Strains, Phase IV (KMG-IV): sequencing the most valuable type-strain genomes for metagenomic binning, comparative biology and taxonomic classification.</title>
        <authorList>
            <person name="Goeker M."/>
        </authorList>
    </citation>
    <scope>NUCLEOTIDE SEQUENCE [LARGE SCALE GENOMIC DNA]</scope>
    <source>
        <strain evidence="2 5">DSM 100021</strain>
    </source>
</reference>
<gene>
    <name evidence="3" type="ORF">BJF91_10925</name>
    <name evidence="2" type="ORF">GGQ71_004839</name>
</gene>
<dbReference type="RefSeq" id="WP_075616489.1">
    <property type="nucleotide sequence ID" value="NZ_JACIED010000009.1"/>
</dbReference>
<dbReference type="EMBL" id="MKIN01000026">
    <property type="protein sequence ID" value="OLP47925.1"/>
    <property type="molecule type" value="Genomic_DNA"/>
</dbReference>
<dbReference type="Pfam" id="PF12680">
    <property type="entry name" value="SnoaL_2"/>
    <property type="match status" value="1"/>
</dbReference>
<dbReference type="EMBL" id="JACIED010000009">
    <property type="protein sequence ID" value="MBB4010538.1"/>
    <property type="molecule type" value="Genomic_DNA"/>
</dbReference>